<sequence>MNEILNLVDERWPTIELDGIILVACYCKII</sequence>
<dbReference type="EMBL" id="MZGT01000087">
    <property type="protein sequence ID" value="OPJ57720.1"/>
    <property type="molecule type" value="Genomic_DNA"/>
</dbReference>
<comment type="caution">
    <text evidence="1">The sequence shown here is derived from an EMBL/GenBank/DDBJ whole genome shotgun (WGS) entry which is preliminary data.</text>
</comment>
<gene>
    <name evidence="1" type="ORF">CLCHR_42820</name>
</gene>
<dbReference type="AlphaFoldDB" id="A0A1V4ICV8"/>
<dbReference type="STRING" id="225345.CLCHR_42820"/>
<dbReference type="Proteomes" id="UP000191056">
    <property type="component" value="Unassembled WGS sequence"/>
</dbReference>
<keyword evidence="2" id="KW-1185">Reference proteome</keyword>
<proteinExistence type="predicted"/>
<name>A0A1V4ICV8_9CLOT</name>
<reference evidence="1 2" key="1">
    <citation type="submission" date="2017-03" db="EMBL/GenBank/DDBJ databases">
        <title>Genome sequence of Clostridium chromiireducens DSM 23318.</title>
        <authorList>
            <person name="Poehlein A."/>
            <person name="Daniel R."/>
        </authorList>
    </citation>
    <scope>NUCLEOTIDE SEQUENCE [LARGE SCALE GENOMIC DNA]</scope>
    <source>
        <strain evidence="1 2">DSM 23318</strain>
    </source>
</reference>
<evidence type="ECO:0000313" key="2">
    <source>
        <dbReference type="Proteomes" id="UP000191056"/>
    </source>
</evidence>
<accession>A0A1V4ICV8</accession>
<protein>
    <submittedName>
        <fullName evidence="1">Uncharacterized protein</fullName>
    </submittedName>
</protein>
<organism evidence="1 2">
    <name type="scientific">Clostridium chromiireducens</name>
    <dbReference type="NCBI Taxonomy" id="225345"/>
    <lineage>
        <taxon>Bacteria</taxon>
        <taxon>Bacillati</taxon>
        <taxon>Bacillota</taxon>
        <taxon>Clostridia</taxon>
        <taxon>Eubacteriales</taxon>
        <taxon>Clostridiaceae</taxon>
        <taxon>Clostridium</taxon>
    </lineage>
</organism>
<evidence type="ECO:0000313" key="1">
    <source>
        <dbReference type="EMBL" id="OPJ57720.1"/>
    </source>
</evidence>